<organism evidence="1 2">
    <name type="scientific">Ceratitis capitata</name>
    <name type="common">Mediterranean fruit fly</name>
    <name type="synonym">Tephritis capitata</name>
    <dbReference type="NCBI Taxonomy" id="7213"/>
    <lineage>
        <taxon>Eukaryota</taxon>
        <taxon>Metazoa</taxon>
        <taxon>Ecdysozoa</taxon>
        <taxon>Arthropoda</taxon>
        <taxon>Hexapoda</taxon>
        <taxon>Insecta</taxon>
        <taxon>Pterygota</taxon>
        <taxon>Neoptera</taxon>
        <taxon>Endopterygota</taxon>
        <taxon>Diptera</taxon>
        <taxon>Brachycera</taxon>
        <taxon>Muscomorpha</taxon>
        <taxon>Tephritoidea</taxon>
        <taxon>Tephritidae</taxon>
        <taxon>Ceratitis</taxon>
        <taxon>Ceratitis</taxon>
    </lineage>
</organism>
<accession>A0A811UM89</accession>
<proteinExistence type="predicted"/>
<dbReference type="AlphaFoldDB" id="A0A811UM89"/>
<sequence length="93" mass="10803">MVAKEVIVKSDPTFIKLIRAGNKSWIYAFGMQNNQRGRSKVENSCCQQIERIYACTVMRRLRANWSEKTSFGVKRVSKIHHLTKLVNEFLAKN</sequence>
<protein>
    <submittedName>
        <fullName evidence="1">(Mediterranean fruit fly) hypothetical protein</fullName>
    </submittedName>
</protein>
<dbReference type="Proteomes" id="UP000606786">
    <property type="component" value="Unassembled WGS sequence"/>
</dbReference>
<gene>
    <name evidence="1" type="ORF">CCAP1982_LOCUS6818</name>
</gene>
<evidence type="ECO:0000313" key="2">
    <source>
        <dbReference type="Proteomes" id="UP000606786"/>
    </source>
</evidence>
<name>A0A811UM89_CERCA</name>
<reference evidence="1" key="1">
    <citation type="submission" date="2020-11" db="EMBL/GenBank/DDBJ databases">
        <authorList>
            <person name="Whitehead M."/>
        </authorList>
    </citation>
    <scope>NUCLEOTIDE SEQUENCE</scope>
    <source>
        <strain evidence="1">EGII</strain>
    </source>
</reference>
<keyword evidence="2" id="KW-1185">Reference proteome</keyword>
<dbReference type="EMBL" id="CAJHJT010000012">
    <property type="protein sequence ID" value="CAD6998203.1"/>
    <property type="molecule type" value="Genomic_DNA"/>
</dbReference>
<evidence type="ECO:0000313" key="1">
    <source>
        <dbReference type="EMBL" id="CAD6998203.1"/>
    </source>
</evidence>
<comment type="caution">
    <text evidence="1">The sequence shown here is derived from an EMBL/GenBank/DDBJ whole genome shotgun (WGS) entry which is preliminary data.</text>
</comment>